<dbReference type="RefSeq" id="WP_261960000.1">
    <property type="nucleotide sequence ID" value="NZ_BAAAXA010000001.1"/>
</dbReference>
<gene>
    <name evidence="1" type="ORF">GCM10017581_023650</name>
</gene>
<accession>A0A9W6KJF2</accession>
<evidence type="ECO:0008006" key="3">
    <source>
        <dbReference type="Google" id="ProtNLM"/>
    </source>
</evidence>
<dbReference type="Proteomes" id="UP001143480">
    <property type="component" value="Unassembled WGS sequence"/>
</dbReference>
<dbReference type="EMBL" id="BSFP01000009">
    <property type="protein sequence ID" value="GLL00624.1"/>
    <property type="molecule type" value="Genomic_DNA"/>
</dbReference>
<proteinExistence type="predicted"/>
<evidence type="ECO:0000313" key="1">
    <source>
        <dbReference type="EMBL" id="GLL00624.1"/>
    </source>
</evidence>
<name>A0A9W6KJF2_9ACTN</name>
<reference evidence="1" key="2">
    <citation type="submission" date="2023-01" db="EMBL/GenBank/DDBJ databases">
        <authorList>
            <person name="Sun Q."/>
            <person name="Evtushenko L."/>
        </authorList>
    </citation>
    <scope>NUCLEOTIDE SEQUENCE</scope>
    <source>
        <strain evidence="1">VKM Ac-1321</strain>
    </source>
</reference>
<evidence type="ECO:0000313" key="2">
    <source>
        <dbReference type="Proteomes" id="UP001143480"/>
    </source>
</evidence>
<organism evidence="1 2">
    <name type="scientific">Dactylosporangium matsuzakiense</name>
    <dbReference type="NCBI Taxonomy" id="53360"/>
    <lineage>
        <taxon>Bacteria</taxon>
        <taxon>Bacillati</taxon>
        <taxon>Actinomycetota</taxon>
        <taxon>Actinomycetes</taxon>
        <taxon>Micromonosporales</taxon>
        <taxon>Micromonosporaceae</taxon>
        <taxon>Dactylosporangium</taxon>
    </lineage>
</organism>
<reference evidence="1" key="1">
    <citation type="journal article" date="2014" name="Int. J. Syst. Evol. Microbiol.">
        <title>Complete genome sequence of Corynebacterium casei LMG S-19264T (=DSM 44701T), isolated from a smear-ripened cheese.</title>
        <authorList>
            <consortium name="US DOE Joint Genome Institute (JGI-PGF)"/>
            <person name="Walter F."/>
            <person name="Albersmeier A."/>
            <person name="Kalinowski J."/>
            <person name="Ruckert C."/>
        </authorList>
    </citation>
    <scope>NUCLEOTIDE SEQUENCE</scope>
    <source>
        <strain evidence="1">VKM Ac-1321</strain>
    </source>
</reference>
<sequence>MTAVLRAPKLNGPETRAAAREKGVVAGLLSLGASLLPDALPCGPGGHALVPAEMAAAAQEVWCNGRRASRSAAVEVPVVGGPWADGDLVAMRVTVPVGVAQAPAVPAGAWRTGLLWLRLGLSEGLRRACVQYLAARRTGTSGTLLQQQLVRASLAEAVAIHIEVDATLRGAQEDVMSDADTQYLHAGLTRADRELSRLLGASGYLIGSAGETAYLSEVLAEVYCGTAPAW</sequence>
<dbReference type="AlphaFoldDB" id="A0A9W6KJF2"/>
<protein>
    <recommendedName>
        <fullName evidence="3">Acyl-CoA dehydrogenase/oxidase C-terminal domain-containing protein</fullName>
    </recommendedName>
</protein>
<comment type="caution">
    <text evidence="1">The sequence shown here is derived from an EMBL/GenBank/DDBJ whole genome shotgun (WGS) entry which is preliminary data.</text>
</comment>
<keyword evidence="2" id="KW-1185">Reference proteome</keyword>